<evidence type="ECO:0000256" key="1">
    <source>
        <dbReference type="ARBA" id="ARBA00037961"/>
    </source>
</evidence>
<dbReference type="PANTHER" id="PTHR10672">
    <property type="entry name" value="ADDUCIN"/>
    <property type="match status" value="1"/>
</dbReference>
<protein>
    <submittedName>
        <fullName evidence="3">Class II aldolase/adducin family protein</fullName>
    </submittedName>
</protein>
<evidence type="ECO:0000259" key="2">
    <source>
        <dbReference type="SMART" id="SM01007"/>
    </source>
</evidence>
<dbReference type="PANTHER" id="PTHR10672:SF3">
    <property type="entry name" value="PROTEIN HU-LI TAI SHAO"/>
    <property type="match status" value="1"/>
</dbReference>
<dbReference type="SMART" id="SM01007">
    <property type="entry name" value="Aldolase_II"/>
    <property type="match status" value="1"/>
</dbReference>
<proteinExistence type="inferred from homology"/>
<dbReference type="SUPFAM" id="SSF53639">
    <property type="entry name" value="AraD/HMP-PK domain-like"/>
    <property type="match status" value="1"/>
</dbReference>
<dbReference type="GO" id="GO:0005856">
    <property type="term" value="C:cytoskeleton"/>
    <property type="evidence" value="ECO:0007669"/>
    <property type="project" value="TreeGrafter"/>
</dbReference>
<dbReference type="Pfam" id="PF00596">
    <property type="entry name" value="Aldolase_II"/>
    <property type="match status" value="1"/>
</dbReference>
<gene>
    <name evidence="3" type="ordered locus">Swit_1648</name>
</gene>
<dbReference type="Gene3D" id="3.40.225.10">
    <property type="entry name" value="Class II aldolase/adducin N-terminal domain"/>
    <property type="match status" value="1"/>
</dbReference>
<comment type="similarity">
    <text evidence="1">Belongs to the aldolase class II family.</text>
</comment>
<dbReference type="GO" id="GO:0051015">
    <property type="term" value="F:actin filament binding"/>
    <property type="evidence" value="ECO:0007669"/>
    <property type="project" value="TreeGrafter"/>
</dbReference>
<name>A0A9J9HAE7_RHIWR</name>
<dbReference type="EMBL" id="CP000699">
    <property type="protein sequence ID" value="ABQ68011.1"/>
    <property type="molecule type" value="Genomic_DNA"/>
</dbReference>
<dbReference type="InterPro" id="IPR051017">
    <property type="entry name" value="Aldolase-II_Adducin_sf"/>
</dbReference>
<dbReference type="InterPro" id="IPR001303">
    <property type="entry name" value="Aldolase_II/adducin_N"/>
</dbReference>
<organism evidence="3 4">
    <name type="scientific">Rhizorhabdus wittichii (strain DSM 6014 / CCUG 31198 / JCM 15750 / NBRC 105917 / EY 4224 / RW1)</name>
    <name type="common">Sphingomonas wittichii</name>
    <dbReference type="NCBI Taxonomy" id="392499"/>
    <lineage>
        <taxon>Bacteria</taxon>
        <taxon>Pseudomonadati</taxon>
        <taxon>Pseudomonadota</taxon>
        <taxon>Alphaproteobacteria</taxon>
        <taxon>Sphingomonadales</taxon>
        <taxon>Sphingomonadaceae</taxon>
        <taxon>Rhizorhabdus</taxon>
    </lineage>
</organism>
<reference evidence="3 4" key="1">
    <citation type="journal article" date="2010" name="J. Bacteriol.">
        <title>Genome sequence of the dioxin-mineralizing bacterium Sphingomonas wittichii RW1.</title>
        <authorList>
            <person name="Miller T.R."/>
            <person name="Delcher A.L."/>
            <person name="Salzberg S.L."/>
            <person name="Saunders E."/>
            <person name="Detter J.C."/>
            <person name="Halden R.U."/>
        </authorList>
    </citation>
    <scope>NUCLEOTIDE SEQUENCE [LARGE SCALE GENOMIC DNA]</scope>
    <source>
        <strain evidence="4">DSM 6014 / CCUG 31198 / JCM 15750 / NBRC 105917 / EY 4224 / RW1</strain>
    </source>
</reference>
<dbReference type="Proteomes" id="UP000001989">
    <property type="component" value="Chromosome"/>
</dbReference>
<dbReference type="KEGG" id="swi:Swit_1648"/>
<accession>A0A9J9HAE7</accession>
<feature type="domain" description="Class II aldolase/adducin N-terminal" evidence="2">
    <location>
        <begin position="24"/>
        <end position="201"/>
    </location>
</feature>
<sequence>MFDERCPAGVSKSAKAARMTNSVRDLALAYRILGSFKIGVGVLAHLTMRGAGGSTFWTYQLGQSVEEVRTADLVEVDFDLKPVSGPGRVNPSLSIHGKIYAARPDVRAIIHHHGANGVALGAIGASVIPFDQHAARWHGEIALAEVYESPLLHGQSASIADALGSMKALLLKHHGVLVTGTCLEDAVVSTIELDNVCGAQLKAMAAGEVQTMPAAELADVKQVMGSNIYYEAAWAYYLRRLHRLGLDRGVDDTTPAGFEAVDVDLARDYSASVRGK</sequence>
<evidence type="ECO:0000313" key="4">
    <source>
        <dbReference type="Proteomes" id="UP000001989"/>
    </source>
</evidence>
<dbReference type="InterPro" id="IPR036409">
    <property type="entry name" value="Aldolase_II/adducin_N_sf"/>
</dbReference>
<evidence type="ECO:0000313" key="3">
    <source>
        <dbReference type="EMBL" id="ABQ68011.1"/>
    </source>
</evidence>
<keyword evidence="4" id="KW-1185">Reference proteome</keyword>
<dbReference type="AlphaFoldDB" id="A0A9J9HAE7"/>